<dbReference type="InterPro" id="IPR029058">
    <property type="entry name" value="AB_hydrolase_fold"/>
</dbReference>
<sequence length="327" mass="37033">MGDRRPARLNRWLGLVGFSRLPLVVATPFDAATLRRVSPSPDWSAEYPFAPHVLDLGGLKYHYVDEGSGPTVLFVHGNPTWSFAWRNLLRDLSRDHRVIAVDHIGCGLSDKPQKYDYVLENHVSNLTRLIDELDLRDVTLVGHDWGGCIGMGAAGRRADRFRQFILMNTAAFRSKRIPLRIAVCRIPFLGALAVRGFNAFAGSALWMAVEHQDKFSPAARAGFIAPYDNWANRIATHEFVLDIPLGPGHRSYDTLVTIEEGLAQFQNHPLLLLWGEKDWCFTMEFLKEWQARFPNARTVTYADAGHYVFEDAIERMIPEVRSFLGSR</sequence>
<protein>
    <submittedName>
        <fullName evidence="4">Haloalkane dehalogenase</fullName>
        <ecNumber evidence="4">3.8.1.5</ecNumber>
    </submittedName>
</protein>
<dbReference type="PRINTS" id="PR00793">
    <property type="entry name" value="PROAMNOPTASE"/>
</dbReference>
<dbReference type="PANTHER" id="PTHR43194:SF2">
    <property type="entry name" value="PEROXISOMAL MEMBRANE PROTEIN LPX1"/>
    <property type="match status" value="1"/>
</dbReference>
<evidence type="ECO:0000256" key="2">
    <source>
        <dbReference type="ARBA" id="ARBA00022801"/>
    </source>
</evidence>
<dbReference type="InterPro" id="IPR002410">
    <property type="entry name" value="Peptidase_S33"/>
</dbReference>
<comment type="similarity">
    <text evidence="1">Belongs to the peptidase S33 family.</text>
</comment>
<proteinExistence type="inferred from homology"/>
<dbReference type="InParanoid" id="A0A517SDN4"/>
<name>A0A517SDN4_9PLAN</name>
<dbReference type="FunCoup" id="A0A517SDN4">
    <property type="interactions" value="396"/>
</dbReference>
<accession>A0A517SDN4</accession>
<evidence type="ECO:0000313" key="4">
    <source>
        <dbReference type="EMBL" id="QDT54217.1"/>
    </source>
</evidence>
<dbReference type="PANTHER" id="PTHR43194">
    <property type="entry name" value="HYDROLASE ALPHA/BETA FOLD FAMILY"/>
    <property type="match status" value="1"/>
</dbReference>
<dbReference type="GO" id="GO:0018786">
    <property type="term" value="F:haloalkane dehalogenase activity"/>
    <property type="evidence" value="ECO:0007669"/>
    <property type="project" value="UniProtKB-EC"/>
</dbReference>
<keyword evidence="5" id="KW-1185">Reference proteome</keyword>
<dbReference type="Proteomes" id="UP000315700">
    <property type="component" value="Chromosome"/>
</dbReference>
<dbReference type="GO" id="GO:0006508">
    <property type="term" value="P:proteolysis"/>
    <property type="evidence" value="ECO:0007669"/>
    <property type="project" value="InterPro"/>
</dbReference>
<dbReference type="KEGG" id="ccos:Pan44_22440"/>
<dbReference type="InterPro" id="IPR000073">
    <property type="entry name" value="AB_hydrolase_1"/>
</dbReference>
<evidence type="ECO:0000313" key="5">
    <source>
        <dbReference type="Proteomes" id="UP000315700"/>
    </source>
</evidence>
<feature type="domain" description="AB hydrolase-1" evidence="3">
    <location>
        <begin position="70"/>
        <end position="311"/>
    </location>
</feature>
<gene>
    <name evidence="4" type="primary">dhaA</name>
    <name evidence="4" type="ORF">Pan44_22440</name>
</gene>
<dbReference type="PRINTS" id="PR00111">
    <property type="entry name" value="ABHYDROLASE"/>
</dbReference>
<dbReference type="EC" id="3.8.1.5" evidence="4"/>
<dbReference type="GO" id="GO:0008233">
    <property type="term" value="F:peptidase activity"/>
    <property type="evidence" value="ECO:0007669"/>
    <property type="project" value="InterPro"/>
</dbReference>
<dbReference type="OrthoDB" id="9775557at2"/>
<dbReference type="Gene3D" id="3.40.50.1820">
    <property type="entry name" value="alpha/beta hydrolase"/>
    <property type="match status" value="1"/>
</dbReference>
<reference evidence="4 5" key="1">
    <citation type="submission" date="2019-02" db="EMBL/GenBank/DDBJ databases">
        <title>Deep-cultivation of Planctomycetes and their phenomic and genomic characterization uncovers novel biology.</title>
        <authorList>
            <person name="Wiegand S."/>
            <person name="Jogler M."/>
            <person name="Boedeker C."/>
            <person name="Pinto D."/>
            <person name="Vollmers J."/>
            <person name="Rivas-Marin E."/>
            <person name="Kohn T."/>
            <person name="Peeters S.H."/>
            <person name="Heuer A."/>
            <person name="Rast P."/>
            <person name="Oberbeckmann S."/>
            <person name="Bunk B."/>
            <person name="Jeske O."/>
            <person name="Meyerdierks A."/>
            <person name="Storesund J.E."/>
            <person name="Kallscheuer N."/>
            <person name="Luecker S."/>
            <person name="Lage O.M."/>
            <person name="Pohl T."/>
            <person name="Merkel B.J."/>
            <person name="Hornburger P."/>
            <person name="Mueller R.-W."/>
            <person name="Bruemmer F."/>
            <person name="Labrenz M."/>
            <person name="Spormann A.M."/>
            <person name="Op den Camp H."/>
            <person name="Overmann J."/>
            <person name="Amann R."/>
            <person name="Jetten M.S.M."/>
            <person name="Mascher T."/>
            <person name="Medema M.H."/>
            <person name="Devos D.P."/>
            <person name="Kaster A.-K."/>
            <person name="Ovreas L."/>
            <person name="Rohde M."/>
            <person name="Galperin M.Y."/>
            <person name="Jogler C."/>
        </authorList>
    </citation>
    <scope>NUCLEOTIDE SEQUENCE [LARGE SCALE GENOMIC DNA]</scope>
    <source>
        <strain evidence="4 5">Pan44</strain>
    </source>
</reference>
<dbReference type="Pfam" id="PF00561">
    <property type="entry name" value="Abhydrolase_1"/>
    <property type="match status" value="1"/>
</dbReference>
<evidence type="ECO:0000256" key="1">
    <source>
        <dbReference type="ARBA" id="ARBA00010088"/>
    </source>
</evidence>
<dbReference type="AlphaFoldDB" id="A0A517SDN4"/>
<keyword evidence="2 4" id="KW-0378">Hydrolase</keyword>
<dbReference type="SUPFAM" id="SSF53474">
    <property type="entry name" value="alpha/beta-Hydrolases"/>
    <property type="match status" value="1"/>
</dbReference>
<organism evidence="4 5">
    <name type="scientific">Caulifigura coniformis</name>
    <dbReference type="NCBI Taxonomy" id="2527983"/>
    <lineage>
        <taxon>Bacteria</taxon>
        <taxon>Pseudomonadati</taxon>
        <taxon>Planctomycetota</taxon>
        <taxon>Planctomycetia</taxon>
        <taxon>Planctomycetales</taxon>
        <taxon>Planctomycetaceae</taxon>
        <taxon>Caulifigura</taxon>
    </lineage>
</organism>
<dbReference type="EMBL" id="CP036271">
    <property type="protein sequence ID" value="QDT54217.1"/>
    <property type="molecule type" value="Genomic_DNA"/>
</dbReference>
<dbReference type="InterPro" id="IPR050228">
    <property type="entry name" value="Carboxylesterase_BioH"/>
</dbReference>
<evidence type="ECO:0000259" key="3">
    <source>
        <dbReference type="Pfam" id="PF00561"/>
    </source>
</evidence>